<organism evidence="2 3">
    <name type="scientific">Acinetobacter chengduensis</name>
    <dbReference type="NCBI Taxonomy" id="2420890"/>
    <lineage>
        <taxon>Bacteria</taxon>
        <taxon>Pseudomonadati</taxon>
        <taxon>Pseudomonadota</taxon>
        <taxon>Gammaproteobacteria</taxon>
        <taxon>Moraxellales</taxon>
        <taxon>Moraxellaceae</taxon>
        <taxon>Acinetobacter</taxon>
    </lineage>
</organism>
<dbReference type="EMBL" id="RCHC01000019">
    <property type="protein sequence ID" value="RLL18979.1"/>
    <property type="molecule type" value="Genomic_DNA"/>
</dbReference>
<keyword evidence="3" id="KW-1185">Reference proteome</keyword>
<evidence type="ECO:0000256" key="1">
    <source>
        <dbReference type="SAM" id="SignalP"/>
    </source>
</evidence>
<comment type="caution">
    <text evidence="2">The sequence shown here is derived from an EMBL/GenBank/DDBJ whole genome shotgun (WGS) entry which is preliminary data.</text>
</comment>
<accession>A0ABX9TSI3</accession>
<gene>
    <name evidence="2" type="ORF">D9K81_14565</name>
</gene>
<dbReference type="RefSeq" id="WP_121523481.1">
    <property type="nucleotide sequence ID" value="NZ_RCHC01000019.1"/>
</dbReference>
<feature type="signal peptide" evidence="1">
    <location>
        <begin position="1"/>
        <end position="20"/>
    </location>
</feature>
<reference evidence="2 3" key="1">
    <citation type="submission" date="2018-09" db="EMBL/GenBank/DDBJ databases">
        <title>The draft genome of Acinetobacter sp. strains.</title>
        <authorList>
            <person name="Qin J."/>
            <person name="Feng Y."/>
            <person name="Zong Z."/>
        </authorList>
    </citation>
    <scope>NUCLEOTIDE SEQUENCE [LARGE SCALE GENOMIC DNA]</scope>
    <source>
        <strain evidence="2 3">WCHAc060005</strain>
    </source>
</reference>
<feature type="chain" id="PRO_5046602757" evidence="1">
    <location>
        <begin position="21"/>
        <end position="121"/>
    </location>
</feature>
<evidence type="ECO:0000313" key="3">
    <source>
        <dbReference type="Proteomes" id="UP000280271"/>
    </source>
</evidence>
<name>A0ABX9TSI3_9GAMM</name>
<proteinExistence type="predicted"/>
<protein>
    <submittedName>
        <fullName evidence="2">Uncharacterized protein</fullName>
    </submittedName>
</protein>
<dbReference type="Proteomes" id="UP000280271">
    <property type="component" value="Unassembled WGS sequence"/>
</dbReference>
<keyword evidence="1" id="KW-0732">Signal</keyword>
<evidence type="ECO:0000313" key="2">
    <source>
        <dbReference type="EMBL" id="RLL18979.1"/>
    </source>
</evidence>
<sequence length="121" mass="13701">MKKVIMLGLCLSMLTGVSYAKGTSSKPPPPLDPKTLDLEFCEDTADLFGYLMTVSNYCRYEINKAWMNHYTDTNNKCIKKFGQKKIYNTTLSAVHSANADINQYEKADMCSGIYKSYKDLL</sequence>